<dbReference type="AlphaFoldDB" id="A0A5N4CRX0"/>
<evidence type="ECO:0000256" key="10">
    <source>
        <dbReference type="ARBA" id="ARBA00023136"/>
    </source>
</evidence>
<keyword evidence="8 14" id="KW-1133">Transmembrane helix</keyword>
<evidence type="ECO:0000256" key="8">
    <source>
        <dbReference type="ARBA" id="ARBA00022989"/>
    </source>
</evidence>
<dbReference type="PROSITE" id="PS00237">
    <property type="entry name" value="G_PROTEIN_RECEP_F1_1"/>
    <property type="match status" value="1"/>
</dbReference>
<feature type="transmembrane region" description="Helical" evidence="14">
    <location>
        <begin position="125"/>
        <end position="152"/>
    </location>
</feature>
<evidence type="ECO:0000256" key="3">
    <source>
        <dbReference type="ARBA" id="ARBA00004651"/>
    </source>
</evidence>
<feature type="transmembrane region" description="Helical" evidence="14">
    <location>
        <begin position="404"/>
        <end position="424"/>
    </location>
</feature>
<evidence type="ECO:0000256" key="7">
    <source>
        <dbReference type="ARBA" id="ARBA00022725"/>
    </source>
</evidence>
<gene>
    <name evidence="16" type="ORF">Cadr_000022184</name>
</gene>
<feature type="transmembrane region" description="Helical" evidence="14">
    <location>
        <begin position="158"/>
        <end position="181"/>
    </location>
</feature>
<proteinExistence type="inferred from homology"/>
<dbReference type="CDD" id="cd15227">
    <property type="entry name" value="7tmA_OR14-like"/>
    <property type="match status" value="1"/>
</dbReference>
<evidence type="ECO:0000256" key="12">
    <source>
        <dbReference type="ARBA" id="ARBA00023224"/>
    </source>
</evidence>
<evidence type="ECO:0000256" key="1">
    <source>
        <dbReference type="ARBA" id="ARBA00002936"/>
    </source>
</evidence>
<dbReference type="InterPro" id="IPR050516">
    <property type="entry name" value="Olfactory_GPCR"/>
</dbReference>
<dbReference type="SUPFAM" id="SSF81321">
    <property type="entry name" value="Family A G protein-coupled receptor-like"/>
    <property type="match status" value="2"/>
</dbReference>
<accession>A0A5N4CRX0</accession>
<keyword evidence="10 14" id="KW-0472">Membrane</keyword>
<dbReference type="FunFam" id="1.20.1070.10:FF:000037">
    <property type="entry name" value="Olfactory receptor"/>
    <property type="match status" value="1"/>
</dbReference>
<protein>
    <submittedName>
        <fullName evidence="16">Olfactory receptor 14J1</fullName>
    </submittedName>
</protein>
<evidence type="ECO:0000259" key="15">
    <source>
        <dbReference type="PROSITE" id="PS50262"/>
    </source>
</evidence>
<dbReference type="Proteomes" id="UP000299084">
    <property type="component" value="Unassembled WGS sequence"/>
</dbReference>
<feature type="transmembrane region" description="Helical" evidence="14">
    <location>
        <begin position="84"/>
        <end position="104"/>
    </location>
</feature>
<comment type="caution">
    <text evidence="16">The sequence shown here is derived from an EMBL/GenBank/DDBJ whole genome shotgun (WGS) entry which is preliminary data.</text>
</comment>
<dbReference type="GO" id="GO:0004984">
    <property type="term" value="F:olfactory receptor activity"/>
    <property type="evidence" value="ECO:0007669"/>
    <property type="project" value="InterPro"/>
</dbReference>
<organism evidence="16 17">
    <name type="scientific">Camelus dromedarius</name>
    <name type="common">Dromedary</name>
    <name type="synonym">Arabian camel</name>
    <dbReference type="NCBI Taxonomy" id="9838"/>
    <lineage>
        <taxon>Eukaryota</taxon>
        <taxon>Metazoa</taxon>
        <taxon>Chordata</taxon>
        <taxon>Craniata</taxon>
        <taxon>Vertebrata</taxon>
        <taxon>Euteleostomi</taxon>
        <taxon>Mammalia</taxon>
        <taxon>Eutheria</taxon>
        <taxon>Laurasiatheria</taxon>
        <taxon>Artiodactyla</taxon>
        <taxon>Tylopoda</taxon>
        <taxon>Camelidae</taxon>
        <taxon>Camelus</taxon>
    </lineage>
</organism>
<dbReference type="PANTHER" id="PTHR26452">
    <property type="entry name" value="OLFACTORY RECEPTOR"/>
    <property type="match status" value="1"/>
</dbReference>
<comment type="function">
    <text evidence="2">Putative odorant or sperm cell receptor.</text>
</comment>
<keyword evidence="11 13" id="KW-0675">Receptor</keyword>
<reference evidence="16 17" key="1">
    <citation type="journal article" date="2019" name="Mol. Ecol. Resour.">
        <title>Improving Illumina assemblies with Hi-C and long reads: an example with the North African dromedary.</title>
        <authorList>
            <person name="Elbers J.P."/>
            <person name="Rogers M.F."/>
            <person name="Perelman P.L."/>
            <person name="Proskuryakova A.A."/>
            <person name="Serdyukova N.A."/>
            <person name="Johnson W.E."/>
            <person name="Horin P."/>
            <person name="Corander J."/>
            <person name="Murphy D."/>
            <person name="Burger P.A."/>
        </authorList>
    </citation>
    <scope>NUCLEOTIDE SEQUENCE [LARGE SCALE GENOMIC DNA]</scope>
    <source>
        <strain evidence="16">Drom800</strain>
        <tissue evidence="16">Blood</tissue>
    </source>
</reference>
<dbReference type="FunFam" id="1.20.1070.10:FF:000008">
    <property type="entry name" value="Olfactory receptor"/>
    <property type="match status" value="1"/>
</dbReference>
<dbReference type="PROSITE" id="PS50262">
    <property type="entry name" value="G_PROTEIN_RECEP_F1_2"/>
    <property type="match status" value="2"/>
</dbReference>
<evidence type="ECO:0000313" key="17">
    <source>
        <dbReference type="Proteomes" id="UP000299084"/>
    </source>
</evidence>
<evidence type="ECO:0000256" key="4">
    <source>
        <dbReference type="ARBA" id="ARBA00022475"/>
    </source>
</evidence>
<keyword evidence="12 13" id="KW-0807">Transducer</keyword>
<dbReference type="InterPro" id="IPR000276">
    <property type="entry name" value="GPCR_Rhodpsn"/>
</dbReference>
<feature type="transmembrane region" description="Helical" evidence="14">
    <location>
        <begin position="254"/>
        <end position="273"/>
    </location>
</feature>
<dbReference type="EMBL" id="JWIN03000020">
    <property type="protein sequence ID" value="KAB1261600.1"/>
    <property type="molecule type" value="Genomic_DNA"/>
</dbReference>
<feature type="transmembrane region" description="Helical" evidence="14">
    <location>
        <begin position="436"/>
        <end position="456"/>
    </location>
</feature>
<evidence type="ECO:0000256" key="13">
    <source>
        <dbReference type="RuleBase" id="RU000688"/>
    </source>
</evidence>
<dbReference type="InterPro" id="IPR017452">
    <property type="entry name" value="GPCR_Rhodpsn_7TM"/>
</dbReference>
<evidence type="ECO:0000313" key="16">
    <source>
        <dbReference type="EMBL" id="KAB1261600.1"/>
    </source>
</evidence>
<dbReference type="Gene3D" id="1.20.1070.10">
    <property type="entry name" value="Rhodopsin 7-helix transmembrane proteins"/>
    <property type="match status" value="2"/>
</dbReference>
<keyword evidence="7" id="KW-0552">Olfaction</keyword>
<evidence type="ECO:0000256" key="6">
    <source>
        <dbReference type="ARBA" id="ARBA00022692"/>
    </source>
</evidence>
<evidence type="ECO:0000256" key="11">
    <source>
        <dbReference type="ARBA" id="ARBA00023170"/>
    </source>
</evidence>
<sequence length="487" mass="54738">MAFDRYTAICKPLHYPVIMNQRCCIHMATGTWISGFANSLVQSTLTVLTPRCGQRVMDHFFCEVPALLKLACTDTHVNEAELNVLGVLLLLVPLALILGTYVFIGRAVMRIHSSESRWKAFNTCASHLLVVFLFYFTAINILISYILFLLFFGFLNRVILAIFRVIMANLTSMSGFLLMGFSEDRKLQILHALLFLVTYLLALTGNLLIITITTLDHCLHSPMYYFLKHLSLLDLCFISITVPQSIANSLMDNGYISLGQCILQVFFFIALASSEVAILTVMSYDRYVAICQPLQYETIMDPRACRRAVIAVWVAGGLSGLVHTAVNFSIPLCGERVIHQFFCDVPQMLKLACSYDFINEIAVAAFTTSTAFICLISIVLSYIRIFSAVLRIPSTEGRTKVFSTCIPHLFVVTFFLSAAGFEFLRPPSDSQSAMDLTFSIFYTVIPPTLNPVIYSLRNEAMKAALRKVLSKEEFAQRKMYLKAIFKL</sequence>
<keyword evidence="4" id="KW-1003">Cell membrane</keyword>
<dbReference type="GO" id="GO:0004930">
    <property type="term" value="F:G protein-coupled receptor activity"/>
    <property type="evidence" value="ECO:0007669"/>
    <property type="project" value="UniProtKB-KW"/>
</dbReference>
<dbReference type="InterPro" id="IPR000725">
    <property type="entry name" value="Olfact_rcpt"/>
</dbReference>
<evidence type="ECO:0000256" key="14">
    <source>
        <dbReference type="SAM" id="Phobius"/>
    </source>
</evidence>
<keyword evidence="5" id="KW-0716">Sensory transduction</keyword>
<comment type="subcellular location">
    <subcellularLocation>
        <location evidence="3">Cell membrane</location>
        <topology evidence="3">Multi-pass membrane protein</topology>
    </subcellularLocation>
</comment>
<dbReference type="GO" id="GO:0005886">
    <property type="term" value="C:plasma membrane"/>
    <property type="evidence" value="ECO:0007669"/>
    <property type="project" value="UniProtKB-SubCell"/>
</dbReference>
<feature type="domain" description="G-protein coupled receptors family 1 profile" evidence="15">
    <location>
        <begin position="1"/>
        <end position="179"/>
    </location>
</feature>
<dbReference type="Pfam" id="PF13853">
    <property type="entry name" value="7tm_4"/>
    <property type="match status" value="2"/>
</dbReference>
<keyword evidence="17" id="KW-1185">Reference proteome</keyword>
<feature type="transmembrane region" description="Helical" evidence="14">
    <location>
        <begin position="193"/>
        <end position="212"/>
    </location>
</feature>
<keyword evidence="9 13" id="KW-0297">G-protein coupled receptor</keyword>
<evidence type="ECO:0000256" key="9">
    <source>
        <dbReference type="ARBA" id="ARBA00023040"/>
    </source>
</evidence>
<name>A0A5N4CRX0_CAMDR</name>
<feature type="transmembrane region" description="Helical" evidence="14">
    <location>
        <begin position="361"/>
        <end position="383"/>
    </location>
</feature>
<evidence type="ECO:0000256" key="5">
    <source>
        <dbReference type="ARBA" id="ARBA00022606"/>
    </source>
</evidence>
<feature type="domain" description="G-protein coupled receptors family 1 profile" evidence="15">
    <location>
        <begin position="205"/>
        <end position="454"/>
    </location>
</feature>
<feature type="transmembrane region" description="Helical" evidence="14">
    <location>
        <begin position="224"/>
        <end position="242"/>
    </location>
</feature>
<evidence type="ECO:0000256" key="2">
    <source>
        <dbReference type="ARBA" id="ARBA00003929"/>
    </source>
</evidence>
<dbReference type="PRINTS" id="PR00245">
    <property type="entry name" value="OLFACTORYR"/>
</dbReference>
<comment type="function">
    <text evidence="1">Odorant receptor.</text>
</comment>
<dbReference type="STRING" id="9838.ENSCDRP00005012567"/>
<comment type="similarity">
    <text evidence="13">Belongs to the G-protein coupled receptor 1 family.</text>
</comment>
<dbReference type="PRINTS" id="PR00237">
    <property type="entry name" value="GPCRRHODOPSN"/>
</dbReference>
<keyword evidence="6 13" id="KW-0812">Transmembrane</keyword>